<protein>
    <submittedName>
        <fullName evidence="2">Peptidase_M14 domain-containing protein</fullName>
    </submittedName>
</protein>
<reference evidence="2" key="1">
    <citation type="submission" date="2016-11" db="UniProtKB">
        <authorList>
            <consortium name="WormBaseParasite"/>
        </authorList>
    </citation>
    <scope>IDENTIFICATION</scope>
    <source>
        <strain evidence="2">KR3021</strain>
    </source>
</reference>
<accession>A0AC35TYX4</accession>
<dbReference type="WBParaSite" id="RSKR_0000589600.1">
    <property type="protein sequence ID" value="RSKR_0000589600.1"/>
    <property type="gene ID" value="RSKR_0000589600"/>
</dbReference>
<organism evidence="1 2">
    <name type="scientific">Rhabditophanes sp. KR3021</name>
    <dbReference type="NCBI Taxonomy" id="114890"/>
    <lineage>
        <taxon>Eukaryota</taxon>
        <taxon>Metazoa</taxon>
        <taxon>Ecdysozoa</taxon>
        <taxon>Nematoda</taxon>
        <taxon>Chromadorea</taxon>
        <taxon>Rhabditida</taxon>
        <taxon>Tylenchina</taxon>
        <taxon>Panagrolaimomorpha</taxon>
        <taxon>Strongyloidoidea</taxon>
        <taxon>Alloionematidae</taxon>
        <taxon>Rhabditophanes</taxon>
    </lineage>
</organism>
<sequence length="513" mass="57919">MVCPPHHFLTAFLSLLLWGVDCAYIPNNAYYKSTKETLQITDKMVGDGVVLTRDEVEKVIGHIQVPLKFEYRSDVGVYNYLNDLAQKYPNLTKLKSIGKSVEGRELWVLVIGNNPDHHTPGIPDLKYVSNMHGNEAVSREMMLYFADVLLNKYGVNKFVTDLVNTTRIHILPSMNPDGFARSKMGTYLPQDEEYITGRQNSHGVDLNRNFPSRLKGQVQDPIQPETAAVIEWSLSENFVLSANFHGGTRLVNYPYDDDNDENTDSGTLFKTGDHYIFLKIADQYARAHSSMWVAGDRCEEKQYNDASDPKLGIVNGAEWYEVHGGMQDWNYHFAGCFEVTVELTCIKYPDPSQLEKAWNDNKYSLFSYANQIHNSIRGFVYDQETKLPLEGVTISIADQAKIIQSNKGGDYFRLINPGTYQVTFDHHQYKPVSKQVLITKEKPFALLDIYMHKEDNGLKGKDTAVEDNASTISGNSTIIKNTKLIPKSTSTTSFSIVSTLAMLLVARVSISLF</sequence>
<evidence type="ECO:0000313" key="2">
    <source>
        <dbReference type="WBParaSite" id="RSKR_0000589600.1"/>
    </source>
</evidence>
<evidence type="ECO:0000313" key="1">
    <source>
        <dbReference type="Proteomes" id="UP000095286"/>
    </source>
</evidence>
<proteinExistence type="predicted"/>
<name>A0AC35TYX4_9BILA</name>
<dbReference type="Proteomes" id="UP000095286">
    <property type="component" value="Unplaced"/>
</dbReference>